<dbReference type="InterPro" id="IPR029044">
    <property type="entry name" value="Nucleotide-diphossugar_trans"/>
</dbReference>
<evidence type="ECO:0000256" key="3">
    <source>
        <dbReference type="ARBA" id="ARBA00022679"/>
    </source>
</evidence>
<name>A0AAR5PYE6_DENPD</name>
<dbReference type="InterPro" id="IPR027389">
    <property type="entry name" value="B_mannosylTrfase_Bre-3/Egh"/>
</dbReference>
<sequence>MSKENATGNREDAAIYSEIEESCDVTADKSCSSLCPFMTVHDKLKHALHCCFFLFIIGLMEYLTLGKPNVVDSSYLRPWEKYGVFFTCVLYGLRFVTLLPLPQATFNFVGMIFYNTFPGKVVLRSSPLLSPLICVRVVTRGDYPQLVKDNVARNMKTCLDTGLENFYIEVVSDQPLNLPCNPRIRELVVPEEYNTSSGAMYKARALQYCLEEKNNMLSDNDWIVHLDEETLLTPNCLRGILNFALDGKYDIGQGLITYANEEIVNWFTTLADGFRVADDMGKLQFQFKMFHKPLFSFIGSYVVTQYGTEKAVSFDNGADGSIAEDCFFAIKAFSEGYFFNFIEGEMWEKSPFTLKDLVQQRKRWLQGILLVVHSKALPWKCKILLTLSCYAWVTIPLAVSNIILVPLYPLPSFLVLDSLMSFVGAVNIYMFIFGALKSFNLKRYGVFKYFLCLIGSVAVIPVNALLEITAVMWGYFGRKHVFYIVRKGTTPTEDVV</sequence>
<proteinExistence type="inferred from homology"/>
<organism evidence="6 7">
    <name type="scientific">Dendroctonus ponderosae</name>
    <name type="common">Mountain pine beetle</name>
    <dbReference type="NCBI Taxonomy" id="77166"/>
    <lineage>
        <taxon>Eukaryota</taxon>
        <taxon>Metazoa</taxon>
        <taxon>Ecdysozoa</taxon>
        <taxon>Arthropoda</taxon>
        <taxon>Hexapoda</taxon>
        <taxon>Insecta</taxon>
        <taxon>Pterygota</taxon>
        <taxon>Neoptera</taxon>
        <taxon>Endopterygota</taxon>
        <taxon>Coleoptera</taxon>
        <taxon>Polyphaga</taxon>
        <taxon>Cucujiformia</taxon>
        <taxon>Curculionidae</taxon>
        <taxon>Scolytinae</taxon>
        <taxon>Dendroctonus</taxon>
    </lineage>
</organism>
<keyword evidence="4" id="KW-0812">Transmembrane</keyword>
<dbReference type="GO" id="GO:0005737">
    <property type="term" value="C:cytoplasm"/>
    <property type="evidence" value="ECO:0007669"/>
    <property type="project" value="TreeGrafter"/>
</dbReference>
<feature type="transmembrane region" description="Helical" evidence="4">
    <location>
        <begin position="46"/>
        <end position="63"/>
    </location>
</feature>
<reference evidence="7" key="1">
    <citation type="journal article" date="2013" name="Genome Biol.">
        <title>Draft genome of the mountain pine beetle, Dendroctonus ponderosae Hopkins, a major forest pest.</title>
        <authorList>
            <person name="Keeling C.I."/>
            <person name="Yuen M.M."/>
            <person name="Liao N.Y."/>
            <person name="Docking T.R."/>
            <person name="Chan S.K."/>
            <person name="Taylor G.A."/>
            <person name="Palmquist D.L."/>
            <person name="Jackman S.D."/>
            <person name="Nguyen A."/>
            <person name="Li M."/>
            <person name="Henderson H."/>
            <person name="Janes J.K."/>
            <person name="Zhao Y."/>
            <person name="Pandoh P."/>
            <person name="Moore R."/>
            <person name="Sperling F.A."/>
            <person name="Huber D.P."/>
            <person name="Birol I."/>
            <person name="Jones S.J."/>
            <person name="Bohlmann J."/>
        </authorList>
    </citation>
    <scope>NUCLEOTIDE SEQUENCE</scope>
</reference>
<evidence type="ECO:0000313" key="6">
    <source>
        <dbReference type="EnsemblMetazoa" id="XP_019765967.1"/>
    </source>
</evidence>
<evidence type="ECO:0000256" key="4">
    <source>
        <dbReference type="SAM" id="Phobius"/>
    </source>
</evidence>
<keyword evidence="4" id="KW-1133">Transmembrane helix</keyword>
<dbReference type="FunFam" id="3.90.550.10:FF:000175">
    <property type="entry name" value="Beta-1,4-mannosyltransferase bre-3"/>
    <property type="match status" value="1"/>
</dbReference>
<dbReference type="Pfam" id="PF13632">
    <property type="entry name" value="Glyco_trans_2_3"/>
    <property type="match status" value="1"/>
</dbReference>
<dbReference type="PANTHER" id="PTHR16779:SF1">
    <property type="entry name" value="BETA-1,4-MANNOSYLTRANSFERASE EGH"/>
    <property type="match status" value="1"/>
</dbReference>
<feature type="transmembrane region" description="Helical" evidence="4">
    <location>
        <begin position="448"/>
        <end position="476"/>
    </location>
</feature>
<dbReference type="GO" id="GO:0019187">
    <property type="term" value="F:beta-1,4-mannosyltransferase activity"/>
    <property type="evidence" value="ECO:0007669"/>
    <property type="project" value="InterPro"/>
</dbReference>
<dbReference type="EnsemblMetazoa" id="XM_019910408.1">
    <property type="protein sequence ID" value="XP_019765967.1"/>
    <property type="gene ID" value="LOC109541531"/>
</dbReference>
<evidence type="ECO:0000313" key="7">
    <source>
        <dbReference type="Proteomes" id="UP000019118"/>
    </source>
</evidence>
<evidence type="ECO:0000259" key="5">
    <source>
        <dbReference type="Pfam" id="PF13632"/>
    </source>
</evidence>
<keyword evidence="2" id="KW-0328">Glycosyltransferase</keyword>
<keyword evidence="4" id="KW-0472">Membrane</keyword>
<dbReference type="SUPFAM" id="SSF53448">
    <property type="entry name" value="Nucleotide-diphospho-sugar transferases"/>
    <property type="match status" value="1"/>
</dbReference>
<dbReference type="PANTHER" id="PTHR16779">
    <property type="entry name" value="BETA-1,4-MANNOSYLTRANSFERASE EGH"/>
    <property type="match status" value="1"/>
</dbReference>
<reference evidence="6" key="2">
    <citation type="submission" date="2024-08" db="UniProtKB">
        <authorList>
            <consortium name="EnsemblMetazoa"/>
        </authorList>
    </citation>
    <scope>IDENTIFICATION</scope>
</reference>
<protein>
    <recommendedName>
        <fullName evidence="5">Glycosyltransferase 2-like domain-containing protein</fullName>
    </recommendedName>
</protein>
<feature type="transmembrane region" description="Helical" evidence="4">
    <location>
        <begin position="383"/>
        <end position="408"/>
    </location>
</feature>
<feature type="domain" description="Glycosyltransferase 2-like" evidence="5">
    <location>
        <begin position="222"/>
        <end position="433"/>
    </location>
</feature>
<dbReference type="Proteomes" id="UP000019118">
    <property type="component" value="Unassembled WGS sequence"/>
</dbReference>
<evidence type="ECO:0000256" key="2">
    <source>
        <dbReference type="ARBA" id="ARBA00022676"/>
    </source>
</evidence>
<dbReference type="KEGG" id="dpa:109541531"/>
<dbReference type="AlphaFoldDB" id="A0AAR5PYE6"/>
<dbReference type="InterPro" id="IPR001173">
    <property type="entry name" value="Glyco_trans_2-like"/>
</dbReference>
<feature type="transmembrane region" description="Helical" evidence="4">
    <location>
        <begin position="414"/>
        <end position="436"/>
    </location>
</feature>
<comment type="similarity">
    <text evidence="1">Belongs to the glycosyltransferase 2 family.</text>
</comment>
<keyword evidence="3" id="KW-0808">Transferase</keyword>
<dbReference type="GeneID" id="109541531"/>
<keyword evidence="7" id="KW-1185">Reference proteome</keyword>
<evidence type="ECO:0000256" key="1">
    <source>
        <dbReference type="ARBA" id="ARBA00006739"/>
    </source>
</evidence>
<accession>A0AAR5PYE6</accession>